<feature type="transmembrane region" description="Helical" evidence="1">
    <location>
        <begin position="67"/>
        <end position="89"/>
    </location>
</feature>
<dbReference type="AlphaFoldDB" id="A0A830GCY3"/>
<feature type="transmembrane region" description="Helical" evidence="1">
    <location>
        <begin position="109"/>
        <end position="127"/>
    </location>
</feature>
<accession>A0A830GCY3</accession>
<keyword evidence="1" id="KW-0472">Membrane</keyword>
<dbReference type="RefSeq" id="WP_229772824.1">
    <property type="nucleotide sequence ID" value="NZ_BMOQ01000004.1"/>
</dbReference>
<proteinExistence type="predicted"/>
<feature type="transmembrane region" description="Helical" evidence="1">
    <location>
        <begin position="36"/>
        <end position="55"/>
    </location>
</feature>
<keyword evidence="1" id="KW-1133">Transmembrane helix</keyword>
<dbReference type="SUPFAM" id="SSF161070">
    <property type="entry name" value="SNF-like"/>
    <property type="match status" value="1"/>
</dbReference>
<name>A0A830GCY3_9EURY</name>
<organism evidence="2 3">
    <name type="scientific">Halarchaeum nitratireducens</name>
    <dbReference type="NCBI Taxonomy" id="489913"/>
    <lineage>
        <taxon>Archaea</taxon>
        <taxon>Methanobacteriati</taxon>
        <taxon>Methanobacteriota</taxon>
        <taxon>Stenosarchaea group</taxon>
        <taxon>Halobacteria</taxon>
        <taxon>Halobacteriales</taxon>
        <taxon>Halobacteriaceae</taxon>
    </lineage>
</organism>
<reference evidence="2 3" key="1">
    <citation type="journal article" date="2019" name="Int. J. Syst. Evol. Microbiol.">
        <title>The Global Catalogue of Microorganisms (GCM) 10K type strain sequencing project: providing services to taxonomists for standard genome sequencing and annotation.</title>
        <authorList>
            <consortium name="The Broad Institute Genomics Platform"/>
            <consortium name="The Broad Institute Genome Sequencing Center for Infectious Disease"/>
            <person name="Wu L."/>
            <person name="Ma J."/>
        </authorList>
    </citation>
    <scope>NUCLEOTIDE SEQUENCE [LARGE SCALE GENOMIC DNA]</scope>
    <source>
        <strain evidence="2 3">JCM 16331</strain>
    </source>
</reference>
<sequence>MGGVFCLGVPSALSYTPAGAAVLGVPFLDFVDASVGTFALPVTAFLLAVVFTWAADTAVVRAELGRAYPVVKYAIPIVLVAVTATTAAGLARPGWSLTAGSLSDGLVRVAPTFGVLAVLLGVGWLLRDRVRPRRWRR</sequence>
<dbReference type="EMBL" id="BMOQ01000004">
    <property type="protein sequence ID" value="GGN16276.1"/>
    <property type="molecule type" value="Genomic_DNA"/>
</dbReference>
<evidence type="ECO:0000313" key="3">
    <source>
        <dbReference type="Proteomes" id="UP000608850"/>
    </source>
</evidence>
<comment type="caution">
    <text evidence="2">The sequence shown here is derived from an EMBL/GenBank/DDBJ whole genome shotgun (WGS) entry which is preliminary data.</text>
</comment>
<evidence type="ECO:0000256" key="1">
    <source>
        <dbReference type="SAM" id="Phobius"/>
    </source>
</evidence>
<dbReference type="InterPro" id="IPR037272">
    <property type="entry name" value="SNS_sf"/>
</dbReference>
<protein>
    <submittedName>
        <fullName evidence="2">Uncharacterized protein</fullName>
    </submittedName>
</protein>
<dbReference type="Proteomes" id="UP000608850">
    <property type="component" value="Unassembled WGS sequence"/>
</dbReference>
<gene>
    <name evidence="2" type="ORF">GCM10009021_15990</name>
</gene>
<keyword evidence="3" id="KW-1185">Reference proteome</keyword>
<keyword evidence="1" id="KW-0812">Transmembrane</keyword>
<evidence type="ECO:0000313" key="2">
    <source>
        <dbReference type="EMBL" id="GGN16276.1"/>
    </source>
</evidence>